<comment type="caution">
    <text evidence="1">The sequence shown here is derived from an EMBL/GenBank/DDBJ whole genome shotgun (WGS) entry which is preliminary data.</text>
</comment>
<dbReference type="Proteomes" id="UP000722625">
    <property type="component" value="Unassembled WGS sequence"/>
</dbReference>
<keyword evidence="2" id="KW-1185">Reference proteome</keyword>
<gene>
    <name evidence="1" type="ORF">KHA90_23630</name>
</gene>
<protein>
    <submittedName>
        <fullName evidence="1">Uncharacterized protein</fullName>
    </submittedName>
</protein>
<organism evidence="1 2">
    <name type="scientific">Flavobacterium psychroterrae</name>
    <dbReference type="NCBI Taxonomy" id="2133767"/>
    <lineage>
        <taxon>Bacteria</taxon>
        <taxon>Pseudomonadati</taxon>
        <taxon>Bacteroidota</taxon>
        <taxon>Flavobacteriia</taxon>
        <taxon>Flavobacteriales</taxon>
        <taxon>Flavobacteriaceae</taxon>
        <taxon>Flavobacterium</taxon>
    </lineage>
</organism>
<sequence length="80" mass="9727">MVIPEALNTEKFAEHKDSIRILYLADDDFRIMCNDYCTSKIYIEKCKEKIQENAEYKVEYEHLFTELEKEILRYIKNNEI</sequence>
<dbReference type="RefSeq" id="WP_213307699.1">
    <property type="nucleotide sequence ID" value="NZ_JAGYVZ010000040.1"/>
</dbReference>
<dbReference type="EMBL" id="JAGYVZ010000040">
    <property type="protein sequence ID" value="MBS7234002.1"/>
    <property type="molecule type" value="Genomic_DNA"/>
</dbReference>
<evidence type="ECO:0000313" key="2">
    <source>
        <dbReference type="Proteomes" id="UP000722625"/>
    </source>
</evidence>
<evidence type="ECO:0000313" key="1">
    <source>
        <dbReference type="EMBL" id="MBS7234002.1"/>
    </source>
</evidence>
<proteinExistence type="predicted"/>
<reference evidence="1 2" key="1">
    <citation type="journal article" date="2018" name="Int. J. Syst. Evol. Microbiol.">
        <title>Flavobacterium chryseum sp. nov. and Flavobacterium psychroterrae sp. nov., novel environmental bacteria isolated from Antarctica.</title>
        <authorList>
            <person name="Kralova S."/>
            <person name="Svec P."/>
            <person name="Busse H.J."/>
            <person name="Stankova E."/>
            <person name="Vaczi P."/>
            <person name="Sedlacek I."/>
        </authorList>
    </citation>
    <scope>NUCLEOTIDE SEQUENCE [LARGE SCALE GENOMIC DNA]</scope>
    <source>
        <strain evidence="1 2">CCM 8827</strain>
    </source>
</reference>
<accession>A0ABS5PI86</accession>
<name>A0ABS5PI86_9FLAO</name>